<protein>
    <recommendedName>
        <fullName evidence="3">SRPBCC family protein</fullName>
    </recommendedName>
</protein>
<name>A0A345XIH1_9ACTN</name>
<dbReference type="Pfam" id="PF10604">
    <property type="entry name" value="Polyketide_cyc2"/>
    <property type="match status" value="1"/>
</dbReference>
<gene>
    <name evidence="1" type="ORF">DVA86_01035</name>
</gene>
<evidence type="ECO:0000313" key="2">
    <source>
        <dbReference type="Proteomes" id="UP000254425"/>
    </source>
</evidence>
<evidence type="ECO:0008006" key="3">
    <source>
        <dbReference type="Google" id="ProtNLM"/>
    </source>
</evidence>
<dbReference type="Proteomes" id="UP000254425">
    <property type="component" value="Chromosome"/>
</dbReference>
<dbReference type="InterPro" id="IPR019587">
    <property type="entry name" value="Polyketide_cyclase/dehydratase"/>
</dbReference>
<keyword evidence="2" id="KW-1185">Reference proteome</keyword>
<dbReference type="EMBL" id="CP031320">
    <property type="protein sequence ID" value="AXK31437.1"/>
    <property type="molecule type" value="Genomic_DNA"/>
</dbReference>
<dbReference type="InterPro" id="IPR023393">
    <property type="entry name" value="START-like_dom_sf"/>
</dbReference>
<dbReference type="KEGG" id="sarm:DVA86_01035"/>
<evidence type="ECO:0000313" key="1">
    <source>
        <dbReference type="EMBL" id="AXK31437.1"/>
    </source>
</evidence>
<accession>A0A345XIH1</accession>
<dbReference type="AlphaFoldDB" id="A0A345XIH1"/>
<dbReference type="SUPFAM" id="SSF55961">
    <property type="entry name" value="Bet v1-like"/>
    <property type="match status" value="1"/>
</dbReference>
<organism evidence="1 2">
    <name type="scientific">Streptomyces armeniacus</name>
    <dbReference type="NCBI Taxonomy" id="83291"/>
    <lineage>
        <taxon>Bacteria</taxon>
        <taxon>Bacillati</taxon>
        <taxon>Actinomycetota</taxon>
        <taxon>Actinomycetes</taxon>
        <taxon>Kitasatosporales</taxon>
        <taxon>Streptomycetaceae</taxon>
        <taxon>Streptomyces</taxon>
    </lineage>
</organism>
<proteinExistence type="predicted"/>
<dbReference type="Gene3D" id="3.30.530.20">
    <property type="match status" value="1"/>
</dbReference>
<sequence>MTGPRRQVAVISRQRVRCYPTSPTPPMSVPPAGHAMPGPPAPHSLFAVAAAAVRRAARHIAPAGHVRTVRTSPPCAQGGTAMAPIVSEIEIDRPPEAVFAYATDPLRFAEWQNDVVEVRLAGGGPPGVGTRFTTVRRVGRGPSRVTFTLDFEGRGLGDLLTPVIRTMAAKRAPASYWRLKERPERGAGREE</sequence>
<reference evidence="1 2" key="1">
    <citation type="submission" date="2018-07" db="EMBL/GenBank/DDBJ databases">
        <title>Draft genome of the type strain Streptomyces armeniacus ATCC 15676.</title>
        <authorList>
            <person name="Labana P."/>
            <person name="Gosse J.T."/>
            <person name="Boddy C.N."/>
        </authorList>
    </citation>
    <scope>NUCLEOTIDE SEQUENCE [LARGE SCALE GENOMIC DNA]</scope>
    <source>
        <strain evidence="1 2">ATCC 15676</strain>
    </source>
</reference>